<name>A0A512BYI2_9HYPH</name>
<dbReference type="AlphaFoldDB" id="A0A512BYI2"/>
<evidence type="ECO:0000256" key="1">
    <source>
        <dbReference type="SAM" id="Phobius"/>
    </source>
</evidence>
<dbReference type="Proteomes" id="UP000321085">
    <property type="component" value="Unassembled WGS sequence"/>
</dbReference>
<dbReference type="EMBL" id="BJYU01000085">
    <property type="protein sequence ID" value="GEO17022.1"/>
    <property type="molecule type" value="Genomic_DNA"/>
</dbReference>
<keyword evidence="3" id="KW-1185">Reference proteome</keyword>
<dbReference type="RefSeq" id="WP_114188670.1">
    <property type="nucleotide sequence ID" value="NZ_BJYU01000085.1"/>
</dbReference>
<evidence type="ECO:0008006" key="4">
    <source>
        <dbReference type="Google" id="ProtNLM"/>
    </source>
</evidence>
<organism evidence="2 3">
    <name type="scientific">Microvirga aerophila</name>
    <dbReference type="NCBI Taxonomy" id="670291"/>
    <lineage>
        <taxon>Bacteria</taxon>
        <taxon>Pseudomonadati</taxon>
        <taxon>Pseudomonadota</taxon>
        <taxon>Alphaproteobacteria</taxon>
        <taxon>Hyphomicrobiales</taxon>
        <taxon>Methylobacteriaceae</taxon>
        <taxon>Microvirga</taxon>
    </lineage>
</organism>
<sequence length="155" mass="16727">MYLELLAALEHSWVGHAARHSAWTFTIANLLHVLGSAFVVGGIAVFDFKVLAEHGRNAWQVGRYALPIAASGIALQIPTGLILLAAEARALGVNPAFYVKLSFIALGLLNVILFHMRLGGSLRKDKLPPDARAYAVVSLVAWIITLLAGRMIAYL</sequence>
<evidence type="ECO:0000313" key="3">
    <source>
        <dbReference type="Proteomes" id="UP000321085"/>
    </source>
</evidence>
<comment type="caution">
    <text evidence="2">The sequence shown here is derived from an EMBL/GenBank/DDBJ whole genome shotgun (WGS) entry which is preliminary data.</text>
</comment>
<feature type="transmembrane region" description="Helical" evidence="1">
    <location>
        <begin position="131"/>
        <end position="153"/>
    </location>
</feature>
<proteinExistence type="predicted"/>
<protein>
    <recommendedName>
        <fullName evidence="4">DUF2214 domain-containing protein</fullName>
    </recommendedName>
</protein>
<keyword evidence="1" id="KW-1133">Transmembrane helix</keyword>
<feature type="transmembrane region" description="Helical" evidence="1">
    <location>
        <begin position="97"/>
        <end position="119"/>
    </location>
</feature>
<evidence type="ECO:0000313" key="2">
    <source>
        <dbReference type="EMBL" id="GEO17022.1"/>
    </source>
</evidence>
<gene>
    <name evidence="2" type="ORF">MAE02_47180</name>
</gene>
<feature type="transmembrane region" description="Helical" evidence="1">
    <location>
        <begin position="64"/>
        <end position="85"/>
    </location>
</feature>
<accession>A0A512BYI2</accession>
<reference evidence="2 3" key="1">
    <citation type="submission" date="2019-07" db="EMBL/GenBank/DDBJ databases">
        <title>Whole genome shotgun sequence of Microvirga aerophila NBRC 106136.</title>
        <authorList>
            <person name="Hosoyama A."/>
            <person name="Uohara A."/>
            <person name="Ohji S."/>
            <person name="Ichikawa N."/>
        </authorList>
    </citation>
    <scope>NUCLEOTIDE SEQUENCE [LARGE SCALE GENOMIC DNA]</scope>
    <source>
        <strain evidence="2 3">NBRC 106136</strain>
    </source>
</reference>
<dbReference type="OrthoDB" id="8160265at2"/>
<keyword evidence="1" id="KW-0472">Membrane</keyword>
<keyword evidence="1" id="KW-0812">Transmembrane</keyword>
<feature type="transmembrane region" description="Helical" evidence="1">
    <location>
        <begin position="30"/>
        <end position="52"/>
    </location>
</feature>